<dbReference type="Proteomes" id="UP000264820">
    <property type="component" value="Unplaced"/>
</dbReference>
<organism evidence="3 4">
    <name type="scientific">Hippocampus comes</name>
    <name type="common">Tiger tail seahorse</name>
    <dbReference type="NCBI Taxonomy" id="109280"/>
    <lineage>
        <taxon>Eukaryota</taxon>
        <taxon>Metazoa</taxon>
        <taxon>Chordata</taxon>
        <taxon>Craniata</taxon>
        <taxon>Vertebrata</taxon>
        <taxon>Euteleostomi</taxon>
        <taxon>Actinopterygii</taxon>
        <taxon>Neopterygii</taxon>
        <taxon>Teleostei</taxon>
        <taxon>Neoteleostei</taxon>
        <taxon>Acanthomorphata</taxon>
        <taxon>Syngnathiaria</taxon>
        <taxon>Syngnathiformes</taxon>
        <taxon>Syngnathoidei</taxon>
        <taxon>Syngnathidae</taxon>
        <taxon>Hippocampus</taxon>
    </lineage>
</organism>
<evidence type="ECO:0000256" key="1">
    <source>
        <dbReference type="SAM" id="SignalP"/>
    </source>
</evidence>
<dbReference type="Ensembl" id="ENSHCOT00000024344.1">
    <property type="protein sequence ID" value="ENSHCOP00000016222.1"/>
    <property type="gene ID" value="ENSHCOG00000019947.1"/>
</dbReference>
<dbReference type="Gene3D" id="4.10.75.10">
    <property type="entry name" value="Elafin-like"/>
    <property type="match status" value="1"/>
</dbReference>
<dbReference type="PRINTS" id="PR00003">
    <property type="entry name" value="4DISULPHCORE"/>
</dbReference>
<dbReference type="GeneTree" id="ENSGT01060000248706"/>
<feature type="domain" description="WAP" evidence="2">
    <location>
        <begin position="22"/>
        <end position="68"/>
    </location>
</feature>
<dbReference type="GO" id="GO:0030414">
    <property type="term" value="F:peptidase inhibitor activity"/>
    <property type="evidence" value="ECO:0007669"/>
    <property type="project" value="InterPro"/>
</dbReference>
<dbReference type="InterPro" id="IPR036645">
    <property type="entry name" value="Elafin-like_sf"/>
</dbReference>
<reference evidence="3" key="1">
    <citation type="submission" date="2025-08" db="UniProtKB">
        <authorList>
            <consortium name="Ensembl"/>
        </authorList>
    </citation>
    <scope>IDENTIFICATION</scope>
</reference>
<keyword evidence="1" id="KW-0732">Signal</keyword>
<dbReference type="OMA" id="NDENCCH"/>
<feature type="chain" id="PRO_5018712427" description="WAP domain-containing protein" evidence="1">
    <location>
        <begin position="18"/>
        <end position="70"/>
    </location>
</feature>
<sequence>MLLCLCVPCGWVAAGSGCPLPTAHKPGVCPNKVGVMAHCGNHCFDDRDCPDEKKCCHNGCGFDCLVPFKG</sequence>
<proteinExistence type="predicted"/>
<reference evidence="3" key="2">
    <citation type="submission" date="2025-09" db="UniProtKB">
        <authorList>
            <consortium name="Ensembl"/>
        </authorList>
    </citation>
    <scope>IDENTIFICATION</scope>
</reference>
<dbReference type="GO" id="GO:0005576">
    <property type="term" value="C:extracellular region"/>
    <property type="evidence" value="ECO:0007669"/>
    <property type="project" value="InterPro"/>
</dbReference>
<dbReference type="FunFam" id="4.10.75.10:FF:000001">
    <property type="entry name" value="Anosmin 1"/>
    <property type="match status" value="1"/>
</dbReference>
<keyword evidence="4" id="KW-1185">Reference proteome</keyword>
<protein>
    <recommendedName>
        <fullName evidence="2">WAP domain-containing protein</fullName>
    </recommendedName>
</protein>
<dbReference type="PROSITE" id="PS51390">
    <property type="entry name" value="WAP"/>
    <property type="match status" value="1"/>
</dbReference>
<dbReference type="InterPro" id="IPR008197">
    <property type="entry name" value="WAP_dom"/>
</dbReference>
<dbReference type="SMART" id="SM00217">
    <property type="entry name" value="WAP"/>
    <property type="match status" value="1"/>
</dbReference>
<dbReference type="AlphaFoldDB" id="A0A3Q2YRV4"/>
<accession>A0A3Q2YRV4</accession>
<evidence type="ECO:0000313" key="4">
    <source>
        <dbReference type="Proteomes" id="UP000264820"/>
    </source>
</evidence>
<dbReference type="SUPFAM" id="SSF57256">
    <property type="entry name" value="Elafin-like"/>
    <property type="match status" value="1"/>
</dbReference>
<evidence type="ECO:0000313" key="3">
    <source>
        <dbReference type="Ensembl" id="ENSHCOP00000016222.1"/>
    </source>
</evidence>
<evidence type="ECO:0000259" key="2">
    <source>
        <dbReference type="PROSITE" id="PS51390"/>
    </source>
</evidence>
<feature type="signal peptide" evidence="1">
    <location>
        <begin position="1"/>
        <end position="17"/>
    </location>
</feature>
<name>A0A3Q2YRV4_HIPCM</name>
<dbReference type="Pfam" id="PF00095">
    <property type="entry name" value="WAP"/>
    <property type="match status" value="1"/>
</dbReference>